<feature type="compositionally biased region" description="Polar residues" evidence="1">
    <location>
        <begin position="1252"/>
        <end position="1262"/>
    </location>
</feature>
<dbReference type="CDD" id="cd12100">
    <property type="entry name" value="DD_CABYR_SP17"/>
    <property type="match status" value="1"/>
</dbReference>
<evidence type="ECO:0000313" key="3">
    <source>
        <dbReference type="Proteomes" id="UP000515156"/>
    </source>
</evidence>
<dbReference type="Gene3D" id="1.20.890.10">
    <property type="entry name" value="cAMP-dependent protein kinase regulatory subunit, dimerization-anchoring domain"/>
    <property type="match status" value="1"/>
</dbReference>
<reference evidence="4" key="1">
    <citation type="submission" date="2025-08" db="UniProtKB">
        <authorList>
            <consortium name="RefSeq"/>
        </authorList>
    </citation>
    <scope>IDENTIFICATION</scope>
</reference>
<evidence type="ECO:0000259" key="2">
    <source>
        <dbReference type="SMART" id="SM00394"/>
    </source>
</evidence>
<feature type="domain" description="RIIa" evidence="2">
    <location>
        <begin position="12"/>
        <end position="49"/>
    </location>
</feature>
<feature type="region of interest" description="Disordered" evidence="1">
    <location>
        <begin position="617"/>
        <end position="676"/>
    </location>
</feature>
<protein>
    <submittedName>
        <fullName evidence="4">Calcium-binding tyrosine phosphorylation-regulated protein</fullName>
    </submittedName>
</protein>
<dbReference type="CTD" id="26256"/>
<dbReference type="SUPFAM" id="SSF47391">
    <property type="entry name" value="Dimerization-anchoring domain of cAMP-dependent PK regulatory subunit"/>
    <property type="match status" value="1"/>
</dbReference>
<evidence type="ECO:0000313" key="4">
    <source>
        <dbReference type="RefSeq" id="XP_030044107.1"/>
    </source>
</evidence>
<dbReference type="PANTHER" id="PTHR15494:SF0">
    <property type="entry name" value="CALCIUM-BINDING TYROSINE PHOSPHORYLATION-REGULATED PROTEIN"/>
    <property type="match status" value="1"/>
</dbReference>
<feature type="region of interest" description="Disordered" evidence="1">
    <location>
        <begin position="178"/>
        <end position="604"/>
    </location>
</feature>
<dbReference type="Pfam" id="PF02197">
    <property type="entry name" value="RIIa"/>
    <property type="match status" value="1"/>
</dbReference>
<feature type="compositionally biased region" description="Basic and acidic residues" evidence="1">
    <location>
        <begin position="708"/>
        <end position="717"/>
    </location>
</feature>
<dbReference type="Proteomes" id="UP000515156">
    <property type="component" value="Chromosome 1"/>
</dbReference>
<accession>A0A6P7WLC5</accession>
<feature type="compositionally biased region" description="Low complexity" evidence="1">
    <location>
        <begin position="441"/>
        <end position="486"/>
    </location>
</feature>
<keyword evidence="3" id="KW-1185">Reference proteome</keyword>
<name>A0A6P7WLC5_9AMPH</name>
<dbReference type="InterPro" id="IPR047579">
    <property type="entry name" value="DD_CABYR_SP17"/>
</dbReference>
<dbReference type="GO" id="GO:0005509">
    <property type="term" value="F:calcium ion binding"/>
    <property type="evidence" value="ECO:0007669"/>
    <property type="project" value="InterPro"/>
</dbReference>
<evidence type="ECO:0000256" key="1">
    <source>
        <dbReference type="SAM" id="MobiDB-lite"/>
    </source>
</evidence>
<feature type="compositionally biased region" description="Basic and acidic residues" evidence="1">
    <location>
        <begin position="183"/>
        <end position="197"/>
    </location>
</feature>
<proteinExistence type="predicted"/>
<dbReference type="OrthoDB" id="252964at2759"/>
<organism evidence="3 4">
    <name type="scientific">Microcaecilia unicolor</name>
    <dbReference type="NCBI Taxonomy" id="1415580"/>
    <lineage>
        <taxon>Eukaryota</taxon>
        <taxon>Metazoa</taxon>
        <taxon>Chordata</taxon>
        <taxon>Craniata</taxon>
        <taxon>Vertebrata</taxon>
        <taxon>Euteleostomi</taxon>
        <taxon>Amphibia</taxon>
        <taxon>Gymnophiona</taxon>
        <taxon>Siphonopidae</taxon>
        <taxon>Microcaecilia</taxon>
    </lineage>
</organism>
<dbReference type="InterPro" id="IPR038848">
    <property type="entry name" value="CABYR"/>
</dbReference>
<dbReference type="SUPFAM" id="SSF69349">
    <property type="entry name" value="Phage fibre proteins"/>
    <property type="match status" value="1"/>
</dbReference>
<dbReference type="GO" id="GO:0048240">
    <property type="term" value="P:sperm capacitation"/>
    <property type="evidence" value="ECO:0007669"/>
    <property type="project" value="InterPro"/>
</dbReference>
<feature type="region of interest" description="Disordered" evidence="1">
    <location>
        <begin position="1240"/>
        <end position="1277"/>
    </location>
</feature>
<dbReference type="GO" id="GO:0035686">
    <property type="term" value="C:sperm fibrous sheath"/>
    <property type="evidence" value="ECO:0007669"/>
    <property type="project" value="TreeGrafter"/>
</dbReference>
<gene>
    <name evidence="4" type="primary">CABYR</name>
</gene>
<dbReference type="GO" id="GO:0005737">
    <property type="term" value="C:cytoplasm"/>
    <property type="evidence" value="ECO:0007669"/>
    <property type="project" value="TreeGrafter"/>
</dbReference>
<feature type="region of interest" description="Disordered" evidence="1">
    <location>
        <begin position="697"/>
        <end position="763"/>
    </location>
</feature>
<feature type="compositionally biased region" description="Basic and acidic residues" evidence="1">
    <location>
        <begin position="727"/>
        <end position="747"/>
    </location>
</feature>
<dbReference type="SMART" id="SM00394">
    <property type="entry name" value="RIIa"/>
    <property type="match status" value="1"/>
</dbReference>
<feature type="compositionally biased region" description="Low complexity" evidence="1">
    <location>
        <begin position="494"/>
        <end position="505"/>
    </location>
</feature>
<dbReference type="KEGG" id="muo:115458324"/>
<feature type="compositionally biased region" description="Low complexity" evidence="1">
    <location>
        <begin position="238"/>
        <end position="432"/>
    </location>
</feature>
<dbReference type="GeneID" id="115458324"/>
<sequence>MMTAKPRLVVPYGLKTLLEGLSRAVLRIQPPSIAQFACIYFTELLQFRDANPSLDIKDLVREFQHGKVEGWQEGTDILDFKRMTPLVTEKVLRDAGVLSPLQDQRAHETSPSRVTHDEMTVSLKDSIGTETSEESGIILHHEMAALESEPSHYSCLHRDISNPLISCPEWQDEECGDAQAKAVESKSKAAGEPKPEVAKAPTPEAVTESKPEEAHEATPEAGIESAPEEVTKSKSKIAGEPAPEAAGEPSPEAAGAPTPEAAGAPTPEAAGAPTPEMAGAPTPEMAGAPTPETAGAPTPETAGAPTPETAGAPTPETAGAPTPEAAGAPTPEAAAAPTPEAAAAPTPEAAAAPTPEAAAAPTPEAAAAPTPEAAAAPTPEAAAAPTPEAVGAPTPEAAGEPTPEAVGAPSSEAVGAPSSVAVGAPSSVTVGAPSSVAVGTPSSVAVGAPSSVAVGAPSSVAVGTPSSVAVGAPSSVAVGTPTPEVAGEAKPEVAGEAAPEVAGEALSKAADESKSTAKIESKHEAAAEVQEGKLEASQTEISSDKQEQEAASTGAEGVTGAAQEISPDAEAPTDTDKVILGAERMISKSQLSPDTEVTRTTDKTDDFTERVDRVLSKTSQYTPESISERVDRVLSKTSQKSEAMVSRISDAEDGTTVEKTDKSSRSSQTSISEKVDRGVSKTFKVLADNIAEKIDRMLSKTSNLTSEKSSERMDRPVSKTSVTSAEKVSEKIERTISKSPEKMERTTSKTLSPEKFPEKVERKVSTIRDDKGFEKAERVISQATQLGVSQVDVLPSSVPSAEYTTPRAIEVVSAESAADTTGKAESVSEVAKVTATSVEPAVESVTPETVSSAYLPAQDTVVARIVRATSDTYTTLEPKLIQVEPPPTGYYGQMESSSKTRISDFSKGPPTAPVVQDVPVCEEVPPCYIEQIPQEILVPSQKGPKQPGDYVRQLRTTAFQYQGPPPTMAGMYRSPADSATYRTAYSQSMPDMPQWTPDRGFMEDNRYYTTEPYTKRAEDMAMRDQSGRYMRKECDQSNLWTLYRLTDLNQPNMHPQNMSAPHPQSGLYFPNIQQPRHQEPPMNQQYVQRTNYMDTQHMTYPNMNSVRMVSSPAYVLPEEPKTKVNCPPFILVGSTIQEPHEWKPIPGHAVLSKNDLCSQRKYTTVPVPVAVSPNPMCSNLGQDMNLPSAPLYLSVAVPMDEAQRMSATQSYIHVSSEQRNMPPYVGPGMSVAQAAAASRRPSAIGVGEHRNLTNGRSATQNLVEGRSGESIKNNNNA</sequence>
<feature type="compositionally biased region" description="Basic and acidic residues" evidence="1">
    <location>
        <begin position="509"/>
        <end position="534"/>
    </location>
</feature>
<dbReference type="PANTHER" id="PTHR15494">
    <property type="entry name" value="CALCIUM-BINDING TYROSINE PHOSPHORYLATION-REGULATED PROTEIN"/>
    <property type="match status" value="1"/>
</dbReference>
<feature type="compositionally biased region" description="Basic and acidic residues" evidence="1">
    <location>
        <begin position="207"/>
        <end position="218"/>
    </location>
</feature>
<dbReference type="InterPro" id="IPR003117">
    <property type="entry name" value="cAMP_dep_PK_reg_su_I/II_a/b"/>
</dbReference>
<dbReference type="RefSeq" id="XP_030044107.1">
    <property type="nucleotide sequence ID" value="XM_030188247.1"/>
</dbReference>
<dbReference type="InParanoid" id="A0A6P7WLC5"/>
<dbReference type="AlphaFoldDB" id="A0A6P7WLC5"/>